<dbReference type="AlphaFoldDB" id="A0A914DS27"/>
<evidence type="ECO:0000313" key="2">
    <source>
        <dbReference type="Proteomes" id="UP000887540"/>
    </source>
</evidence>
<keyword evidence="1" id="KW-1133">Transmembrane helix</keyword>
<feature type="transmembrane region" description="Helical" evidence="1">
    <location>
        <begin position="37"/>
        <end position="59"/>
    </location>
</feature>
<keyword evidence="1" id="KW-0812">Transmembrane</keyword>
<keyword evidence="1" id="KW-0472">Membrane</keyword>
<dbReference type="InterPro" id="IPR019427">
    <property type="entry name" value="7TM_GPCR_serpentine_rcpt_Srw"/>
</dbReference>
<dbReference type="WBParaSite" id="ACRNAN_scaffold3631.g27000.t1">
    <property type="protein sequence ID" value="ACRNAN_scaffold3631.g27000.t1"/>
    <property type="gene ID" value="ACRNAN_scaffold3631.g27000"/>
</dbReference>
<reference evidence="3" key="1">
    <citation type="submission" date="2022-11" db="UniProtKB">
        <authorList>
            <consortium name="WormBaseParasite"/>
        </authorList>
    </citation>
    <scope>IDENTIFICATION</scope>
</reference>
<dbReference type="GO" id="GO:0008528">
    <property type="term" value="F:G protein-coupled peptide receptor activity"/>
    <property type="evidence" value="ECO:0007669"/>
    <property type="project" value="InterPro"/>
</dbReference>
<accession>A0A914DS27</accession>
<proteinExistence type="predicted"/>
<organism evidence="2 3">
    <name type="scientific">Acrobeloides nanus</name>
    <dbReference type="NCBI Taxonomy" id="290746"/>
    <lineage>
        <taxon>Eukaryota</taxon>
        <taxon>Metazoa</taxon>
        <taxon>Ecdysozoa</taxon>
        <taxon>Nematoda</taxon>
        <taxon>Chromadorea</taxon>
        <taxon>Rhabditida</taxon>
        <taxon>Tylenchina</taxon>
        <taxon>Cephalobomorpha</taxon>
        <taxon>Cephaloboidea</taxon>
        <taxon>Cephalobidae</taxon>
        <taxon>Acrobeloides</taxon>
    </lineage>
</organism>
<name>A0A914DS27_9BILA</name>
<dbReference type="Proteomes" id="UP000887540">
    <property type="component" value="Unplaced"/>
</dbReference>
<protein>
    <submittedName>
        <fullName evidence="3">G-protein coupled receptors family 1 profile domain-containing protein</fullName>
    </submittedName>
</protein>
<evidence type="ECO:0000256" key="1">
    <source>
        <dbReference type="SAM" id="Phobius"/>
    </source>
</evidence>
<feature type="transmembrane region" description="Helical" evidence="1">
    <location>
        <begin position="71"/>
        <end position="96"/>
    </location>
</feature>
<dbReference type="InterPro" id="IPR053326">
    <property type="entry name" value="GPCR1-like"/>
</dbReference>
<sequence>MLETESQSLNNKYNITHEHTKEIRPTKDDEDDAGSPIVLVMVVILFLICNAVSLLVNIFDMIEGLLSKNAQMALIDVGNILVVFNATANFFIYVGFSSSYRKKLKEILCLDNSKSTANL</sequence>
<dbReference type="Gene3D" id="1.20.1070.10">
    <property type="entry name" value="Rhodopsin 7-helix transmembrane proteins"/>
    <property type="match status" value="1"/>
</dbReference>
<evidence type="ECO:0000313" key="3">
    <source>
        <dbReference type="WBParaSite" id="ACRNAN_scaffold3631.g27000.t1"/>
    </source>
</evidence>
<dbReference type="PANTHER" id="PTHR47632:SF5">
    <property type="entry name" value="G-PROTEIN COUPLED RECEPTORS FAMILY 1 PROFILE DOMAIN-CONTAINING PROTEIN"/>
    <property type="match status" value="1"/>
</dbReference>
<dbReference type="SUPFAM" id="SSF81321">
    <property type="entry name" value="Family A G protein-coupled receptor-like"/>
    <property type="match status" value="1"/>
</dbReference>
<keyword evidence="2" id="KW-1185">Reference proteome</keyword>
<dbReference type="PANTHER" id="PTHR47632">
    <property type="entry name" value="FMRFAMIDE PEPTIDE RECEPTOR FAMILY-RELATED"/>
    <property type="match status" value="1"/>
</dbReference>
<dbReference type="Pfam" id="PF10324">
    <property type="entry name" value="7TM_GPCR_Srw"/>
    <property type="match status" value="1"/>
</dbReference>